<accession>A0A6J6LHZ6</accession>
<gene>
    <name evidence="1" type="ORF">UFOPK2143_01795</name>
</gene>
<name>A0A6J6LHZ6_9ZZZZ</name>
<organism evidence="1">
    <name type="scientific">freshwater metagenome</name>
    <dbReference type="NCBI Taxonomy" id="449393"/>
    <lineage>
        <taxon>unclassified sequences</taxon>
        <taxon>metagenomes</taxon>
        <taxon>ecological metagenomes</taxon>
    </lineage>
</organism>
<dbReference type="EMBL" id="CAEZVV010000192">
    <property type="protein sequence ID" value="CAB4660239.1"/>
    <property type="molecule type" value="Genomic_DNA"/>
</dbReference>
<dbReference type="AlphaFoldDB" id="A0A6J6LHZ6"/>
<evidence type="ECO:0000313" key="1">
    <source>
        <dbReference type="EMBL" id="CAB4660239.1"/>
    </source>
</evidence>
<sequence length="33" mass="3456">MIDDLPTAAEVVSRIIAEAETTLDRLAGRSPGS</sequence>
<reference evidence="1" key="1">
    <citation type="submission" date="2020-05" db="EMBL/GenBank/DDBJ databases">
        <authorList>
            <person name="Chiriac C."/>
            <person name="Salcher M."/>
            <person name="Ghai R."/>
            <person name="Kavagutti S V."/>
        </authorList>
    </citation>
    <scope>NUCLEOTIDE SEQUENCE</scope>
</reference>
<proteinExistence type="predicted"/>
<protein>
    <submittedName>
        <fullName evidence="1">Unannotated protein</fullName>
    </submittedName>
</protein>